<dbReference type="AlphaFoldDB" id="A0A0K0GGF4"/>
<accession>A0A0K0GGF4</accession>
<evidence type="ECO:0000313" key="1">
    <source>
        <dbReference type="EMBL" id="ACD57097.1"/>
    </source>
</evidence>
<sequence length="42" mass="4116">MVVVGGDSSHLAIPETMGALCTGSASFARYDATSAAGSARAQ</sequence>
<organism evidence="1 2">
    <name type="scientific">Xanthomonas oryzae pv. oryzae (strain PXO99A)</name>
    <dbReference type="NCBI Taxonomy" id="360094"/>
    <lineage>
        <taxon>Bacteria</taxon>
        <taxon>Pseudomonadati</taxon>
        <taxon>Pseudomonadota</taxon>
        <taxon>Gammaproteobacteria</taxon>
        <taxon>Lysobacterales</taxon>
        <taxon>Lysobacteraceae</taxon>
        <taxon>Xanthomonas</taxon>
    </lineage>
</organism>
<dbReference type="HOGENOM" id="CLU_3319333_0_0_6"/>
<dbReference type="Proteomes" id="UP000001740">
    <property type="component" value="Chromosome"/>
</dbReference>
<gene>
    <name evidence="1" type="ordered locus">PXO_03770</name>
</gene>
<dbReference type="KEGG" id="xop:PXO_03770"/>
<proteinExistence type="predicted"/>
<name>A0A0K0GGF4_XANOP</name>
<evidence type="ECO:0000313" key="2">
    <source>
        <dbReference type="Proteomes" id="UP000001740"/>
    </source>
</evidence>
<protein>
    <submittedName>
        <fullName evidence="1">Uncharacterized protein</fullName>
    </submittedName>
</protein>
<reference evidence="1 2" key="1">
    <citation type="journal article" date="2008" name="BMC Genomics">
        <title>Genome sequence and rapid evolution of the rice pathogen Xanthomonas oryzae pv. oryzae PXO99A.</title>
        <authorList>
            <person name="Salzberg S.L."/>
            <person name="Sommer D.D."/>
            <person name="Schatz M.C."/>
            <person name="Phillippy A.M."/>
            <person name="Rabinowicz P.D."/>
            <person name="Tsuge S."/>
            <person name="Furutani A."/>
            <person name="Ochiai H."/>
            <person name="Delcher A.L."/>
            <person name="Kelley D."/>
            <person name="Madupu R."/>
            <person name="Puiu D."/>
            <person name="Radune D."/>
            <person name="Shumway M."/>
            <person name="Trapnell C."/>
            <person name="Aparna G."/>
            <person name="Jha G."/>
            <person name="Pandey A."/>
            <person name="Patil P.B."/>
            <person name="Ishihara H."/>
            <person name="Meyer D.F."/>
            <person name="Szurek B."/>
            <person name="Verdier V."/>
            <person name="Koebnik R."/>
            <person name="Dow J.M."/>
            <person name="Ryan R.P."/>
            <person name="Hirata H."/>
            <person name="Tsuyumu S."/>
            <person name="Won Lee S."/>
            <person name="Seo Y.S."/>
            <person name="Sriariyanum M."/>
            <person name="Ronald P.C."/>
            <person name="Sonti R.V."/>
            <person name="Van Sluys M.A."/>
            <person name="Leach J.E."/>
            <person name="White F.F."/>
            <person name="Bogdanove A.J."/>
        </authorList>
    </citation>
    <scope>NUCLEOTIDE SEQUENCE [LARGE SCALE GENOMIC DNA]</scope>
    <source>
        <strain evidence="1 2">PXO99A</strain>
    </source>
</reference>
<dbReference type="EMBL" id="CP000967">
    <property type="protein sequence ID" value="ACD57097.1"/>
    <property type="molecule type" value="Genomic_DNA"/>
</dbReference>